<dbReference type="CDD" id="cd00060">
    <property type="entry name" value="FHA"/>
    <property type="match status" value="1"/>
</dbReference>
<dbReference type="AlphaFoldDB" id="A0A9P1KG76"/>
<protein>
    <recommendedName>
        <fullName evidence="1">FHA domain-containing protein</fullName>
    </recommendedName>
</protein>
<evidence type="ECO:0000313" key="3">
    <source>
        <dbReference type="Proteomes" id="UP000032946"/>
    </source>
</evidence>
<dbReference type="InterPro" id="IPR008984">
    <property type="entry name" value="SMAD_FHA_dom_sf"/>
</dbReference>
<dbReference type="SUPFAM" id="SSF49879">
    <property type="entry name" value="SMAD/FHA domain"/>
    <property type="match status" value="1"/>
</dbReference>
<dbReference type="EMBL" id="FO818640">
    <property type="protein sequence ID" value="CDM96293.1"/>
    <property type="molecule type" value="Genomic_DNA"/>
</dbReference>
<gene>
    <name evidence="2" type="ORF">ARTHRO_40700</name>
</gene>
<dbReference type="InterPro" id="IPR026870">
    <property type="entry name" value="Zinc_ribbon_dom"/>
</dbReference>
<organism evidence="2 3">
    <name type="scientific">Limnospira indica PCC 8005</name>
    <dbReference type="NCBI Taxonomy" id="376219"/>
    <lineage>
        <taxon>Bacteria</taxon>
        <taxon>Bacillati</taxon>
        <taxon>Cyanobacteriota</taxon>
        <taxon>Cyanophyceae</taxon>
        <taxon>Oscillatoriophycideae</taxon>
        <taxon>Oscillatoriales</taxon>
        <taxon>Sirenicapillariaceae</taxon>
        <taxon>Limnospira</taxon>
    </lineage>
</organism>
<evidence type="ECO:0000259" key="1">
    <source>
        <dbReference type="PROSITE" id="PS50006"/>
    </source>
</evidence>
<dbReference type="PROSITE" id="PS50006">
    <property type="entry name" value="FHA_DOMAIN"/>
    <property type="match status" value="1"/>
</dbReference>
<sequence length="183" mass="19788">MSITCPSCSYDNLDDAEFCEVCGTELNTATSVPAPPEPVSNSSPELFPFTPPFEEVDLFPKNEPLTFPTATTARLVAKQANAPQPEFRLDGVALVGVFDPDMGPVDIDLENFAGGETVSRHHGEIYPEAGNWMIKDLGSTNGIFIKPKGQSRFGARITSPTCLNPGDEVAFGKVQFVWANSEF</sequence>
<proteinExistence type="predicted"/>
<dbReference type="InterPro" id="IPR000253">
    <property type="entry name" value="FHA_dom"/>
</dbReference>
<name>A0A9P1KG76_9CYAN</name>
<dbReference type="Pfam" id="PF00498">
    <property type="entry name" value="FHA"/>
    <property type="match status" value="1"/>
</dbReference>
<dbReference type="SMR" id="A0A9P1KG76"/>
<reference evidence="2 3" key="1">
    <citation type="submission" date="2014-02" db="EMBL/GenBank/DDBJ databases">
        <authorList>
            <person name="Genoscope - CEA"/>
        </authorList>
    </citation>
    <scope>NUCLEOTIDE SEQUENCE [LARGE SCALE GENOMIC DNA]</scope>
    <source>
        <strain evidence="2 3">PCC 8005</strain>
    </source>
</reference>
<dbReference type="Pfam" id="PF13240">
    <property type="entry name" value="Zn_Ribbon_1"/>
    <property type="match status" value="1"/>
</dbReference>
<dbReference type="Proteomes" id="UP000032946">
    <property type="component" value="Chromosome"/>
</dbReference>
<feature type="domain" description="FHA" evidence="1">
    <location>
        <begin position="93"/>
        <end position="145"/>
    </location>
</feature>
<dbReference type="Gene3D" id="2.60.200.20">
    <property type="match status" value="1"/>
</dbReference>
<accession>A0A9P1KG76</accession>
<evidence type="ECO:0000313" key="2">
    <source>
        <dbReference type="EMBL" id="CDM96293.1"/>
    </source>
</evidence>
<keyword evidence="3" id="KW-1185">Reference proteome</keyword>
<dbReference type="RefSeq" id="WP_006624628.1">
    <property type="nucleotide sequence ID" value="NZ_FO818640.1"/>
</dbReference>